<evidence type="ECO:0000256" key="1">
    <source>
        <dbReference type="ARBA" id="ARBA00022729"/>
    </source>
</evidence>
<dbReference type="Gene3D" id="3.10.105.10">
    <property type="entry name" value="Dipeptide-binding Protein, Domain 3"/>
    <property type="match status" value="1"/>
</dbReference>
<gene>
    <name evidence="4" type="ORF">DES41_105332</name>
</gene>
<dbReference type="InterPro" id="IPR000914">
    <property type="entry name" value="SBP_5_dom"/>
</dbReference>
<dbReference type="PANTHER" id="PTHR30290:SF64">
    <property type="entry name" value="ABC TRANSPORTER PERIPLASMIC BINDING PROTEIN"/>
    <property type="match status" value="1"/>
</dbReference>
<dbReference type="CDD" id="cd08497">
    <property type="entry name" value="MbnE-like"/>
    <property type="match status" value="1"/>
</dbReference>
<dbReference type="InterPro" id="IPR039424">
    <property type="entry name" value="SBP_5"/>
</dbReference>
<feature type="domain" description="Solute-binding protein family 5" evidence="3">
    <location>
        <begin position="111"/>
        <end position="511"/>
    </location>
</feature>
<dbReference type="GO" id="GO:0043190">
    <property type="term" value="C:ATP-binding cassette (ABC) transporter complex"/>
    <property type="evidence" value="ECO:0007669"/>
    <property type="project" value="InterPro"/>
</dbReference>
<dbReference type="EMBL" id="QPJK01000005">
    <property type="protein sequence ID" value="RCW70389.1"/>
    <property type="molecule type" value="Genomic_DNA"/>
</dbReference>
<accession>A0A368XSA9</accession>
<dbReference type="Gene3D" id="3.40.190.10">
    <property type="entry name" value="Periplasmic binding protein-like II"/>
    <property type="match status" value="1"/>
</dbReference>
<dbReference type="SUPFAM" id="SSF53850">
    <property type="entry name" value="Periplasmic binding protein-like II"/>
    <property type="match status" value="1"/>
</dbReference>
<protein>
    <submittedName>
        <fullName evidence="4">Microcin C transport system substrate-binding protein</fullName>
    </submittedName>
</protein>
<name>A0A368XSA9_9BURK</name>
<dbReference type="GO" id="GO:0042884">
    <property type="term" value="P:microcin transport"/>
    <property type="evidence" value="ECO:0007669"/>
    <property type="project" value="TreeGrafter"/>
</dbReference>
<evidence type="ECO:0000256" key="2">
    <source>
        <dbReference type="SAM" id="SignalP"/>
    </source>
</evidence>
<dbReference type="PIRSF" id="PIRSF002741">
    <property type="entry name" value="MppA"/>
    <property type="match status" value="1"/>
</dbReference>
<dbReference type="RefSeq" id="WP_114469326.1">
    <property type="nucleotide sequence ID" value="NZ_QPJK01000005.1"/>
</dbReference>
<dbReference type="GO" id="GO:0030288">
    <property type="term" value="C:outer membrane-bounded periplasmic space"/>
    <property type="evidence" value="ECO:0007669"/>
    <property type="project" value="TreeGrafter"/>
</dbReference>
<organism evidence="4 5">
    <name type="scientific">Pseudorhodoferax soli</name>
    <dbReference type="NCBI Taxonomy" id="545864"/>
    <lineage>
        <taxon>Bacteria</taxon>
        <taxon>Pseudomonadati</taxon>
        <taxon>Pseudomonadota</taxon>
        <taxon>Betaproteobacteria</taxon>
        <taxon>Burkholderiales</taxon>
        <taxon>Comamonadaceae</taxon>
    </lineage>
</organism>
<dbReference type="AlphaFoldDB" id="A0A368XSA9"/>
<feature type="chain" id="PRO_5016720064" evidence="2">
    <location>
        <begin position="25"/>
        <end position="613"/>
    </location>
</feature>
<dbReference type="Pfam" id="PF00496">
    <property type="entry name" value="SBP_bac_5"/>
    <property type="match status" value="1"/>
</dbReference>
<dbReference type="GO" id="GO:0015833">
    <property type="term" value="P:peptide transport"/>
    <property type="evidence" value="ECO:0007669"/>
    <property type="project" value="TreeGrafter"/>
</dbReference>
<evidence type="ECO:0000313" key="5">
    <source>
        <dbReference type="Proteomes" id="UP000252884"/>
    </source>
</evidence>
<feature type="signal peptide" evidence="2">
    <location>
        <begin position="1"/>
        <end position="24"/>
    </location>
</feature>
<comment type="caution">
    <text evidence="4">The sequence shown here is derived from an EMBL/GenBank/DDBJ whole genome shotgun (WGS) entry which is preliminary data.</text>
</comment>
<sequence length="613" mass="68203">MRYRALLGLAMLSVAALLAPPAAAAAAQGMGYTPKYPATFTHFDYVNPDAPKGGALVLSAAGGFDKLNPFTLRGTPPAGMGFSNGFVFAEYGLVFDSLTTPSEDEPFSTYGLLAEDVVLAADGLSVVFRLHPKARFSDGSPVLAADVKHSFDTLTSAQASPTFRAYWSGVQQAVVTGERSIRFHFKQRNAELHMILGQLPVFSRAWGQGKPLDQILSEAPLASGPYVVEKAEFGRGISYRRRDDYWAAQLPVRRGMFNFDRVHYEYFKDRLGEEESLKVGALDALEEGSINAWVRRYRGDRFATGELLKDEIAHRRFTGMQALVFNLRQPRFADVRVRQALALAFDFDWMNQRLFYGRRVRTQSYFQNSDDLMAQPALDGPEQAVLQGLRLRQRYADMTHGELPRPVATGNVADNLRRQLLQAQRLLNEAGWHYRDGALRDARSQPFVVEIDIASRASEAVLAGYARNLAKLGIALQLRLRDASLIKARQDAFEFDMAVDLLAGSSSPGNELHDELGSAAAAQKGSRNLAGISDPVIDELIEVIVGSHDRATLAAAARLLDRFLLHQHYGVPMYYDSRYYVARKAWLQRPAAALPQRLLARSWLLTMWWAGPR</sequence>
<proteinExistence type="predicted"/>
<dbReference type="PANTHER" id="PTHR30290">
    <property type="entry name" value="PERIPLASMIC BINDING COMPONENT OF ABC TRANSPORTER"/>
    <property type="match status" value="1"/>
</dbReference>
<evidence type="ECO:0000313" key="4">
    <source>
        <dbReference type="EMBL" id="RCW70389.1"/>
    </source>
</evidence>
<reference evidence="4 5" key="1">
    <citation type="submission" date="2018-07" db="EMBL/GenBank/DDBJ databases">
        <title>Genomic Encyclopedia of Type Strains, Phase IV (KMG-IV): sequencing the most valuable type-strain genomes for metagenomic binning, comparative biology and taxonomic classification.</title>
        <authorList>
            <person name="Goeker M."/>
        </authorList>
    </citation>
    <scope>NUCLEOTIDE SEQUENCE [LARGE SCALE GENOMIC DNA]</scope>
    <source>
        <strain evidence="4 5">DSM 21634</strain>
    </source>
</reference>
<evidence type="ECO:0000259" key="3">
    <source>
        <dbReference type="Pfam" id="PF00496"/>
    </source>
</evidence>
<keyword evidence="5" id="KW-1185">Reference proteome</keyword>
<dbReference type="OrthoDB" id="9803988at2"/>
<dbReference type="GO" id="GO:1904680">
    <property type="term" value="F:peptide transmembrane transporter activity"/>
    <property type="evidence" value="ECO:0007669"/>
    <property type="project" value="TreeGrafter"/>
</dbReference>
<keyword evidence="1 2" id="KW-0732">Signal</keyword>
<dbReference type="InterPro" id="IPR030678">
    <property type="entry name" value="Peptide/Ni-bd"/>
</dbReference>
<dbReference type="Proteomes" id="UP000252884">
    <property type="component" value="Unassembled WGS sequence"/>
</dbReference>